<dbReference type="Gene3D" id="3.30.565.10">
    <property type="entry name" value="Histidine kinase-like ATPase, C-terminal domain"/>
    <property type="match status" value="1"/>
</dbReference>
<comment type="caution">
    <text evidence="1">The sequence shown here is derived from an EMBL/GenBank/DDBJ whole genome shotgun (WGS) entry which is preliminary data.</text>
</comment>
<reference evidence="1 2" key="1">
    <citation type="submission" date="2016-09" db="EMBL/GenBank/DDBJ databases">
        <title>genome sequence of Mycobacterium sp. 739 SCH.</title>
        <authorList>
            <person name="Greninger A.L."/>
            <person name="Qin X."/>
            <person name="Jerome K."/>
            <person name="Vora S."/>
            <person name="Quinn K."/>
        </authorList>
    </citation>
    <scope>NUCLEOTIDE SEQUENCE [LARGE SCALE GENOMIC DNA]</scope>
    <source>
        <strain evidence="1 2">SCH</strain>
    </source>
</reference>
<dbReference type="InterPro" id="IPR036890">
    <property type="entry name" value="HATPase_C_sf"/>
</dbReference>
<evidence type="ECO:0000313" key="1">
    <source>
        <dbReference type="EMBL" id="OFJ53254.1"/>
    </source>
</evidence>
<dbReference type="PANTHER" id="PTHR35526:SF3">
    <property type="entry name" value="ANTI-SIGMA-F FACTOR RSBW"/>
    <property type="match status" value="1"/>
</dbReference>
<gene>
    <name evidence="1" type="ORF">BEL07_13110</name>
</gene>
<name>A0A1E8Q5V1_9MYCO</name>
<evidence type="ECO:0000313" key="2">
    <source>
        <dbReference type="Proteomes" id="UP000178953"/>
    </source>
</evidence>
<dbReference type="AlphaFoldDB" id="A0A1E8Q5V1"/>
<keyword evidence="2" id="KW-1185">Reference proteome</keyword>
<accession>A0A1E8Q5V1</accession>
<dbReference type="SUPFAM" id="SSF52091">
    <property type="entry name" value="SpoIIaa-like"/>
    <property type="match status" value="1"/>
</dbReference>
<proteinExistence type="predicted"/>
<dbReference type="InterPro" id="IPR050267">
    <property type="entry name" value="Anti-sigma-factor_SerPK"/>
</dbReference>
<dbReference type="EMBL" id="MCHX01000027">
    <property type="protein sequence ID" value="OFJ53254.1"/>
    <property type="molecule type" value="Genomic_DNA"/>
</dbReference>
<evidence type="ECO:0008006" key="3">
    <source>
        <dbReference type="Google" id="ProtNLM"/>
    </source>
</evidence>
<dbReference type="Gene3D" id="3.30.750.24">
    <property type="entry name" value="STAS domain"/>
    <property type="match status" value="1"/>
</dbReference>
<organism evidence="1 2">
    <name type="scientific">Mycolicibacterium grossiae</name>
    <dbReference type="NCBI Taxonomy" id="1552759"/>
    <lineage>
        <taxon>Bacteria</taxon>
        <taxon>Bacillati</taxon>
        <taxon>Actinomycetota</taxon>
        <taxon>Actinomycetes</taxon>
        <taxon>Mycobacteriales</taxon>
        <taxon>Mycobacteriaceae</taxon>
        <taxon>Mycolicibacterium</taxon>
    </lineage>
</organism>
<dbReference type="Proteomes" id="UP000178953">
    <property type="component" value="Unassembled WGS sequence"/>
</dbReference>
<dbReference type="PANTHER" id="PTHR35526">
    <property type="entry name" value="ANTI-SIGMA-F FACTOR RSBW-RELATED"/>
    <property type="match status" value="1"/>
</dbReference>
<sequence>MSDHSLVTVEVNRREACVELTFDGTLDGRTYREVRDAVVKAAIDEPHVLVLDVTNLQAPLPSAWSAFTSARWLVVRWPHVPMGLVCTYASGRRTLRRNGIGRYLPIYGSSEAASAALTVDRERDVRQRARQRWPAHRSSVAAARRFVVDVLHDWGADDMIPAACVVATVLVENVLVHTDSEPDVRLESDGDKVTVAVADGSAALAEMPERAEAHGVMTDLVMVSALCAAWGNSPTADGKVVWAVLTPRSRI</sequence>
<dbReference type="InterPro" id="IPR036513">
    <property type="entry name" value="STAS_dom_sf"/>
</dbReference>
<protein>
    <recommendedName>
        <fullName evidence="3">Sulfate transporter</fullName>
    </recommendedName>
</protein>